<feature type="region of interest" description="Disordered" evidence="1">
    <location>
        <begin position="355"/>
        <end position="376"/>
    </location>
</feature>
<evidence type="ECO:0000256" key="1">
    <source>
        <dbReference type="SAM" id="MobiDB-lite"/>
    </source>
</evidence>
<dbReference type="EMBL" id="CAJJDM010000094">
    <property type="protein sequence ID" value="CAD8092686.1"/>
    <property type="molecule type" value="Genomic_DNA"/>
</dbReference>
<protein>
    <submittedName>
        <fullName evidence="2">Uncharacterized protein</fullName>
    </submittedName>
</protein>
<dbReference type="AlphaFoldDB" id="A0A8S1NR68"/>
<feature type="compositionally biased region" description="Basic and acidic residues" evidence="1">
    <location>
        <begin position="116"/>
        <end position="127"/>
    </location>
</feature>
<accession>A0A8S1NR68</accession>
<dbReference type="OMA" id="CKFLNAY"/>
<evidence type="ECO:0000313" key="2">
    <source>
        <dbReference type="EMBL" id="CAD8092686.1"/>
    </source>
</evidence>
<gene>
    <name evidence="2" type="ORF">PPRIM_AZ9-3.1.T0910077</name>
</gene>
<feature type="compositionally biased region" description="Polar residues" evidence="1">
    <location>
        <begin position="191"/>
        <end position="207"/>
    </location>
</feature>
<organism evidence="2 3">
    <name type="scientific">Paramecium primaurelia</name>
    <dbReference type="NCBI Taxonomy" id="5886"/>
    <lineage>
        <taxon>Eukaryota</taxon>
        <taxon>Sar</taxon>
        <taxon>Alveolata</taxon>
        <taxon>Ciliophora</taxon>
        <taxon>Intramacronucleata</taxon>
        <taxon>Oligohymenophorea</taxon>
        <taxon>Peniculida</taxon>
        <taxon>Parameciidae</taxon>
        <taxon>Paramecium</taxon>
    </lineage>
</organism>
<proteinExistence type="predicted"/>
<feature type="region of interest" description="Disordered" evidence="1">
    <location>
        <begin position="191"/>
        <end position="210"/>
    </location>
</feature>
<comment type="caution">
    <text evidence="2">The sequence shown here is derived from an EMBL/GenBank/DDBJ whole genome shotgun (WGS) entry which is preliminary data.</text>
</comment>
<evidence type="ECO:0000313" key="3">
    <source>
        <dbReference type="Proteomes" id="UP000688137"/>
    </source>
</evidence>
<reference evidence="2" key="1">
    <citation type="submission" date="2021-01" db="EMBL/GenBank/DDBJ databases">
        <authorList>
            <consortium name="Genoscope - CEA"/>
            <person name="William W."/>
        </authorList>
    </citation>
    <scope>NUCLEOTIDE SEQUENCE</scope>
</reference>
<dbReference type="Proteomes" id="UP000688137">
    <property type="component" value="Unassembled WGS sequence"/>
</dbReference>
<name>A0A8S1NR68_PARPR</name>
<keyword evidence="3" id="KW-1185">Reference proteome</keyword>
<feature type="region of interest" description="Disordered" evidence="1">
    <location>
        <begin position="258"/>
        <end position="283"/>
    </location>
</feature>
<feature type="region of interest" description="Disordered" evidence="1">
    <location>
        <begin position="99"/>
        <end position="143"/>
    </location>
</feature>
<sequence>MQQRPIINKDLQEKRDNAVRSLHNYKKSVELNYQEYVSQTSEQQINDFESLSRPSVKSMPVKTRDLLNKYKAQLEIQPKFQIVPKPSQQLEIKKNLELEEHQQSVSSPRSEPPKNPFEDSRKTKQDEQNISFSRQQEVKLPESQIQEELVQTDQEGQKNPFENSSVMQYTQTQMLDPYAKTVSDRNQISHYTSQESSNIQNLSQTQEKSIDSEQFYDTIEEQGQFQQSGKVSMGTQCQKFDHNYQQSSRTYNSIKEEIQDEQSSITHSSHQEEKGHQQSNQSPIYESIDQESQLVETTQRWSQYQTIPQNTAQFNPNVQPTIMEVKQEYNNSLQTKQDSSNNDISYGHSFDQAQQSNQFNNNNQGNSKYTDKDTSKDGITVNNHIITKKLSQELVIDMEKFEKNSHLLNSINKTQLLFITERYIDYMIGQLNKDLLKEFRILKKLQQYIYKKDMIVIKRCMKQFKIYKDKQLEKYEKDRISRQFRFQQQQKQKENVFSILKQNKTSQQQFVKNLIQLMNNHKQKVFLNRWKNQVYKQKMKKQMDLQYKQFLFNGWLNVVKREKKQKDIKSLTKYYFSTIKKYYQTWKYFTYEQQRLKCKFLNAYTNVNLMKKKFIMLQWIKFVQDMKREKEFEAYAKQANEYIPVKVSLKPQNIKIYNIK</sequence>
<feature type="compositionally biased region" description="Low complexity" evidence="1">
    <location>
        <begin position="355"/>
        <end position="366"/>
    </location>
</feature>